<dbReference type="Pfam" id="PF00013">
    <property type="entry name" value="KH_1"/>
    <property type="match status" value="1"/>
</dbReference>
<dbReference type="SMART" id="SM00322">
    <property type="entry name" value="KH"/>
    <property type="match status" value="1"/>
</dbReference>
<keyword evidence="6" id="KW-1185">Reference proteome</keyword>
<organism evidence="5 6">
    <name type="scientific">Prorocentrum cordatum</name>
    <dbReference type="NCBI Taxonomy" id="2364126"/>
    <lineage>
        <taxon>Eukaryota</taxon>
        <taxon>Sar</taxon>
        <taxon>Alveolata</taxon>
        <taxon>Dinophyceae</taxon>
        <taxon>Prorocentrales</taxon>
        <taxon>Prorocentraceae</taxon>
        <taxon>Prorocentrum</taxon>
    </lineage>
</organism>
<dbReference type="InterPro" id="IPR036875">
    <property type="entry name" value="Znf_CCHC_sf"/>
</dbReference>
<evidence type="ECO:0000313" key="5">
    <source>
        <dbReference type="EMBL" id="CAK0827099.1"/>
    </source>
</evidence>
<evidence type="ECO:0000256" key="3">
    <source>
        <dbReference type="SAM" id="MobiDB-lite"/>
    </source>
</evidence>
<accession>A0ABN9S5L4</accession>
<sequence>MSKRSLTVTEQKLKTSVHDRTLDPADALRGRRGCERPAARPRKRHARCAGGVARPKMASKLRAEPVSIRSIRCSLSTRPRVGALWSVMASYSLVPCCLVLCARKGLAFCAAVGGRSSAAPGPASAGGRRLAAAAAARAPVPCWATSRARECEVIHLPPESVDWIAGEDDRELMRLQSAGAVVSLDRSMATMWCCGNPRSVEQVRNRIRNSLNRWERERVCITLQSKSQALAVIGSGGSTIRELQSSTQTRIAVDTDNLTIVIAGREESVRDAKARVMALIGGAGGGKGGGGGGGFACFNCGEEGHRASECPNPPSGGGKGGKSGKGRGGGFRDEDRGSGFRDEGAAGCPGGWDGPGGGGQGRGGCGPGGGGAAWASPDAAGPGGAGGGADWGGPAPWPPPVPEPAPAPAP</sequence>
<reference evidence="5" key="1">
    <citation type="submission" date="2023-10" db="EMBL/GenBank/DDBJ databases">
        <authorList>
            <person name="Chen Y."/>
            <person name="Shah S."/>
            <person name="Dougan E. K."/>
            <person name="Thang M."/>
            <person name="Chan C."/>
        </authorList>
    </citation>
    <scope>NUCLEOTIDE SEQUENCE [LARGE SCALE GENOMIC DNA]</scope>
</reference>
<feature type="domain" description="CCHC-type" evidence="4">
    <location>
        <begin position="297"/>
        <end position="312"/>
    </location>
</feature>
<dbReference type="InterPro" id="IPR004088">
    <property type="entry name" value="KH_dom_type_1"/>
</dbReference>
<dbReference type="InterPro" id="IPR036612">
    <property type="entry name" value="KH_dom_type_1_sf"/>
</dbReference>
<dbReference type="InterPro" id="IPR001878">
    <property type="entry name" value="Znf_CCHC"/>
</dbReference>
<gene>
    <name evidence="5" type="ORF">PCOR1329_LOCUS26718</name>
</gene>
<dbReference type="PROSITE" id="PS50158">
    <property type="entry name" value="ZF_CCHC"/>
    <property type="match status" value="1"/>
</dbReference>
<feature type="region of interest" description="Disordered" evidence="3">
    <location>
        <begin position="306"/>
        <end position="410"/>
    </location>
</feature>
<evidence type="ECO:0000259" key="4">
    <source>
        <dbReference type="PROSITE" id="PS50158"/>
    </source>
</evidence>
<feature type="non-terminal residue" evidence="5">
    <location>
        <position position="410"/>
    </location>
</feature>
<feature type="compositionally biased region" description="Gly residues" evidence="3">
    <location>
        <begin position="347"/>
        <end position="372"/>
    </location>
</feature>
<name>A0ABN9S5L4_9DINO</name>
<keyword evidence="1" id="KW-0862">Zinc</keyword>
<dbReference type="Pfam" id="PF00098">
    <property type="entry name" value="zf-CCHC"/>
    <property type="match status" value="1"/>
</dbReference>
<dbReference type="PROSITE" id="PS50084">
    <property type="entry name" value="KH_TYPE_1"/>
    <property type="match status" value="1"/>
</dbReference>
<dbReference type="InterPro" id="IPR004087">
    <property type="entry name" value="KH_dom"/>
</dbReference>
<feature type="compositionally biased region" description="Gly residues" evidence="3">
    <location>
        <begin position="315"/>
        <end position="329"/>
    </location>
</feature>
<feature type="compositionally biased region" description="Basic and acidic residues" evidence="3">
    <location>
        <begin position="330"/>
        <end position="344"/>
    </location>
</feature>
<dbReference type="Proteomes" id="UP001189429">
    <property type="component" value="Unassembled WGS sequence"/>
</dbReference>
<comment type="caution">
    <text evidence="5">The sequence shown here is derived from an EMBL/GenBank/DDBJ whole genome shotgun (WGS) entry which is preliminary data.</text>
</comment>
<dbReference type="SUPFAM" id="SSF57756">
    <property type="entry name" value="Retrovirus zinc finger-like domains"/>
    <property type="match status" value="1"/>
</dbReference>
<feature type="compositionally biased region" description="Pro residues" evidence="3">
    <location>
        <begin position="395"/>
        <end position="410"/>
    </location>
</feature>
<dbReference type="SUPFAM" id="SSF54791">
    <property type="entry name" value="Eukaryotic type KH-domain (KH-domain type I)"/>
    <property type="match status" value="1"/>
</dbReference>
<dbReference type="SMART" id="SM00343">
    <property type="entry name" value="ZnF_C2HC"/>
    <property type="match status" value="1"/>
</dbReference>
<dbReference type="EMBL" id="CAUYUJ010009557">
    <property type="protein sequence ID" value="CAK0827099.1"/>
    <property type="molecule type" value="Genomic_DNA"/>
</dbReference>
<protein>
    <recommendedName>
        <fullName evidence="4">CCHC-type domain-containing protein</fullName>
    </recommendedName>
</protein>
<feature type="compositionally biased region" description="Gly residues" evidence="3">
    <location>
        <begin position="381"/>
        <end position="391"/>
    </location>
</feature>
<keyword evidence="1" id="KW-0863">Zinc-finger</keyword>
<evidence type="ECO:0000313" key="6">
    <source>
        <dbReference type="Proteomes" id="UP001189429"/>
    </source>
</evidence>
<proteinExistence type="predicted"/>
<dbReference type="Gene3D" id="4.10.60.10">
    <property type="entry name" value="Zinc finger, CCHC-type"/>
    <property type="match status" value="1"/>
</dbReference>
<dbReference type="Gene3D" id="3.30.1370.10">
    <property type="entry name" value="K Homology domain, type 1"/>
    <property type="match status" value="1"/>
</dbReference>
<keyword evidence="2" id="KW-0694">RNA-binding</keyword>
<keyword evidence="1" id="KW-0479">Metal-binding</keyword>
<evidence type="ECO:0000256" key="2">
    <source>
        <dbReference type="PROSITE-ProRule" id="PRU00117"/>
    </source>
</evidence>
<evidence type="ECO:0000256" key="1">
    <source>
        <dbReference type="PROSITE-ProRule" id="PRU00047"/>
    </source>
</evidence>